<protein>
    <submittedName>
        <fullName evidence="1">Uncharacterized protein</fullName>
    </submittedName>
</protein>
<sequence length="104" mass="12031">MENKLSHRGTRQRRRYSSIHSCAPFRAKRRHAGMIKPTKHHRCSEELVSFELSRRTPSYLHCPSRPPHQPAEQTRVVNSRAACTCSVLTKRPCADRDDTEPQPI</sequence>
<proteinExistence type="predicted"/>
<dbReference type="EMBL" id="PQIB02000008">
    <property type="protein sequence ID" value="RLN05504.1"/>
    <property type="molecule type" value="Genomic_DNA"/>
</dbReference>
<accession>A0A3L6RLR7</accession>
<name>A0A3L6RLR7_PANMI</name>
<evidence type="ECO:0000313" key="1">
    <source>
        <dbReference type="EMBL" id="RLN05504.1"/>
    </source>
</evidence>
<dbReference type="AlphaFoldDB" id="A0A3L6RLR7"/>
<organism evidence="1 2">
    <name type="scientific">Panicum miliaceum</name>
    <name type="common">Proso millet</name>
    <name type="synonym">Broomcorn millet</name>
    <dbReference type="NCBI Taxonomy" id="4540"/>
    <lineage>
        <taxon>Eukaryota</taxon>
        <taxon>Viridiplantae</taxon>
        <taxon>Streptophyta</taxon>
        <taxon>Embryophyta</taxon>
        <taxon>Tracheophyta</taxon>
        <taxon>Spermatophyta</taxon>
        <taxon>Magnoliopsida</taxon>
        <taxon>Liliopsida</taxon>
        <taxon>Poales</taxon>
        <taxon>Poaceae</taxon>
        <taxon>PACMAD clade</taxon>
        <taxon>Panicoideae</taxon>
        <taxon>Panicodae</taxon>
        <taxon>Paniceae</taxon>
        <taxon>Panicinae</taxon>
        <taxon>Panicum</taxon>
        <taxon>Panicum sect. Panicum</taxon>
    </lineage>
</organism>
<gene>
    <name evidence="1" type="ORF">C2845_PM13G14100</name>
</gene>
<keyword evidence="2" id="KW-1185">Reference proteome</keyword>
<reference evidence="2" key="1">
    <citation type="journal article" date="2019" name="Nat. Commun.">
        <title>The genome of broomcorn millet.</title>
        <authorList>
            <person name="Zou C."/>
            <person name="Miki D."/>
            <person name="Li D."/>
            <person name="Tang Q."/>
            <person name="Xiao L."/>
            <person name="Rajput S."/>
            <person name="Deng P."/>
            <person name="Jia W."/>
            <person name="Huang R."/>
            <person name="Zhang M."/>
            <person name="Sun Y."/>
            <person name="Hu J."/>
            <person name="Fu X."/>
            <person name="Schnable P.S."/>
            <person name="Li F."/>
            <person name="Zhang H."/>
            <person name="Feng B."/>
            <person name="Zhu X."/>
            <person name="Liu R."/>
            <person name="Schnable J.C."/>
            <person name="Zhu J.-K."/>
            <person name="Zhang H."/>
        </authorList>
    </citation>
    <scope>NUCLEOTIDE SEQUENCE [LARGE SCALE GENOMIC DNA]</scope>
</reference>
<evidence type="ECO:0000313" key="2">
    <source>
        <dbReference type="Proteomes" id="UP000275267"/>
    </source>
</evidence>
<comment type="caution">
    <text evidence="1">The sequence shown here is derived from an EMBL/GenBank/DDBJ whole genome shotgun (WGS) entry which is preliminary data.</text>
</comment>
<dbReference type="Proteomes" id="UP000275267">
    <property type="component" value="Unassembled WGS sequence"/>
</dbReference>